<feature type="compositionally biased region" description="Acidic residues" evidence="1">
    <location>
        <begin position="472"/>
        <end position="484"/>
    </location>
</feature>
<name>A0A2J6S143_HYAVF</name>
<evidence type="ECO:0000259" key="2">
    <source>
        <dbReference type="Pfam" id="PF06985"/>
    </source>
</evidence>
<dbReference type="OrthoDB" id="3533228at2759"/>
<dbReference type="STRING" id="1149755.A0A2J6S143"/>
<organism evidence="4 5">
    <name type="scientific">Hyaloscypha variabilis (strain UAMH 11265 / GT02V1 / F)</name>
    <name type="common">Meliniomyces variabilis</name>
    <dbReference type="NCBI Taxonomy" id="1149755"/>
    <lineage>
        <taxon>Eukaryota</taxon>
        <taxon>Fungi</taxon>
        <taxon>Dikarya</taxon>
        <taxon>Ascomycota</taxon>
        <taxon>Pezizomycotina</taxon>
        <taxon>Leotiomycetes</taxon>
        <taxon>Helotiales</taxon>
        <taxon>Hyaloscyphaceae</taxon>
        <taxon>Hyaloscypha</taxon>
        <taxon>Hyaloscypha variabilis</taxon>
    </lineage>
</organism>
<dbReference type="InterPro" id="IPR010730">
    <property type="entry name" value="HET"/>
</dbReference>
<reference evidence="4 5" key="1">
    <citation type="submission" date="2016-04" db="EMBL/GenBank/DDBJ databases">
        <title>A degradative enzymes factory behind the ericoid mycorrhizal symbiosis.</title>
        <authorList>
            <consortium name="DOE Joint Genome Institute"/>
            <person name="Martino E."/>
            <person name="Morin E."/>
            <person name="Grelet G."/>
            <person name="Kuo A."/>
            <person name="Kohler A."/>
            <person name="Daghino S."/>
            <person name="Barry K."/>
            <person name="Choi C."/>
            <person name="Cichocki N."/>
            <person name="Clum A."/>
            <person name="Copeland A."/>
            <person name="Hainaut M."/>
            <person name="Haridas S."/>
            <person name="Labutti K."/>
            <person name="Lindquist E."/>
            <person name="Lipzen A."/>
            <person name="Khouja H.-R."/>
            <person name="Murat C."/>
            <person name="Ohm R."/>
            <person name="Olson A."/>
            <person name="Spatafora J."/>
            <person name="Veneault-Fourrey C."/>
            <person name="Henrissat B."/>
            <person name="Grigoriev I."/>
            <person name="Martin F."/>
            <person name="Perotto S."/>
        </authorList>
    </citation>
    <scope>NUCLEOTIDE SEQUENCE [LARGE SCALE GENOMIC DNA]</scope>
    <source>
        <strain evidence="4 5">F</strain>
    </source>
</reference>
<dbReference type="AlphaFoldDB" id="A0A2J6S143"/>
<keyword evidence="5" id="KW-1185">Reference proteome</keyword>
<feature type="region of interest" description="Disordered" evidence="1">
    <location>
        <begin position="470"/>
        <end position="493"/>
    </location>
</feature>
<feature type="domain" description="Heterokaryon incompatibility" evidence="2">
    <location>
        <begin position="25"/>
        <end position="115"/>
    </location>
</feature>
<dbReference type="EMBL" id="KZ613941">
    <property type="protein sequence ID" value="PMD44493.1"/>
    <property type="molecule type" value="Genomic_DNA"/>
</dbReference>
<accession>A0A2J6S143</accession>
<gene>
    <name evidence="4" type="ORF">L207DRAFT_454137</name>
</gene>
<evidence type="ECO:0000313" key="5">
    <source>
        <dbReference type="Proteomes" id="UP000235786"/>
    </source>
</evidence>
<dbReference type="Proteomes" id="UP000235786">
    <property type="component" value="Unassembled WGS sequence"/>
</dbReference>
<dbReference type="PANTHER" id="PTHR10622:SF12">
    <property type="entry name" value="HET DOMAIN-CONTAINING PROTEIN"/>
    <property type="match status" value="1"/>
</dbReference>
<proteinExistence type="predicted"/>
<dbReference type="Pfam" id="PF26640">
    <property type="entry name" value="DUF8212"/>
    <property type="match status" value="1"/>
</dbReference>
<dbReference type="InterPro" id="IPR058525">
    <property type="entry name" value="DUF8212"/>
</dbReference>
<evidence type="ECO:0000256" key="1">
    <source>
        <dbReference type="SAM" id="MobiDB-lite"/>
    </source>
</evidence>
<evidence type="ECO:0000259" key="3">
    <source>
        <dbReference type="Pfam" id="PF26640"/>
    </source>
</evidence>
<dbReference type="Pfam" id="PF06985">
    <property type="entry name" value="HET"/>
    <property type="match status" value="1"/>
</dbReference>
<protein>
    <submittedName>
        <fullName evidence="4">HET-domain-containing protein</fullName>
    </submittedName>
</protein>
<evidence type="ECO:0000313" key="4">
    <source>
        <dbReference type="EMBL" id="PMD44493.1"/>
    </source>
</evidence>
<dbReference type="PANTHER" id="PTHR10622">
    <property type="entry name" value="HET DOMAIN-CONTAINING PROTEIN"/>
    <property type="match status" value="1"/>
</dbReference>
<sequence length="564" mass="64140">MRLINVGSEQGFFFEEFNEPAIPKYAILSHTWEKQELSYAEASAMFLTSMVPYTPRAGFEKLSRFANEARMLKLDYIWIDTCCIDKSSSAELSEAINSMYRWYHNATHCCIYLADVPPQPDNVHLPAVWSKYQKSIMQSRWLTRGWTLQELLAPRTQCRFYSMDWQLMGLIEDVTQAVSRETGIPMEAITCFRPERWSVAQKMSWAARRRTARIEDRAYSLLGLFNVNMPLIYGEGNSAFRRLQEEILKSSTDQTIFCWMAPGSSYSTWRGLLAKSPSEFEHSGVFVENKRRKALPFQLTNKGIQMTLKLVPGDVAPGDFIALLQCYREGASNEVGIYVQRTHDDNFIRVIPDRMANIPSSSVRKQGALLETVFAKPELANVMWRKSGVCSRIAGFRFPDITSAMSADGDVWIKAIAFNGQDSLWDGSISSFGVDHGKGVPESAIAICNLYSISDCSIEVWVKYDWEKSYGEDDDDEESSESDEITMGTESESVQSECCEWKIYSKSCDEFDLKVSSWIELDDRSDAYIHIELSDAGNHGCCEDEILEEEEEVSQIPGLVEFQV</sequence>
<feature type="domain" description="DUF8212" evidence="3">
    <location>
        <begin position="239"/>
        <end position="263"/>
    </location>
</feature>